<gene>
    <name evidence="2" type="ORF">C8P67_1055</name>
</gene>
<keyword evidence="3" id="KW-1185">Reference proteome</keyword>
<accession>A0A3E0ENX9</accession>
<evidence type="ECO:0000256" key="1">
    <source>
        <dbReference type="SAM" id="SignalP"/>
    </source>
</evidence>
<dbReference type="PANTHER" id="PTHR41339">
    <property type="entry name" value="LIPL48"/>
    <property type="match status" value="1"/>
</dbReference>
<dbReference type="AlphaFoldDB" id="A0A3E0ENX9"/>
<feature type="chain" id="PRO_5017602765" description="T9SS C-terminal target domain-containing protein" evidence="1">
    <location>
        <begin position="21"/>
        <end position="429"/>
    </location>
</feature>
<evidence type="ECO:0008006" key="4">
    <source>
        <dbReference type="Google" id="ProtNLM"/>
    </source>
</evidence>
<evidence type="ECO:0000313" key="3">
    <source>
        <dbReference type="Proteomes" id="UP000257136"/>
    </source>
</evidence>
<dbReference type="PANTHER" id="PTHR41339:SF1">
    <property type="entry name" value="SECRETED PROTEIN"/>
    <property type="match status" value="1"/>
</dbReference>
<dbReference type="OrthoDB" id="1521716at2"/>
<evidence type="ECO:0000313" key="2">
    <source>
        <dbReference type="EMBL" id="REG98846.1"/>
    </source>
</evidence>
<dbReference type="EMBL" id="QUNI01000005">
    <property type="protein sequence ID" value="REG98846.1"/>
    <property type="molecule type" value="Genomic_DNA"/>
</dbReference>
<sequence>MKTKLLFIWVFLALVSNVSAQQERGIFGPSNWLNNWTEFKPAKADYGEATQILAGSISSDTRLTKKDVYIIQGNVYVTNNAVLTIDPGTIIIGDSDSRGTLIITKGAKIIAEGSETDPIVFTSNKSIKKAGDWGGIVILGDAPINKFGLYTSYNYDDLDPSLTTFGGDNAGGSSGVLKFVRVEYAGKKARGADNFNAILLGGIGNKTILENIMVSYASGDAFEVFGGEPIMSKLVSYKCNGTDFRFSLGTQAKIDNSLAIRSSYISDPSGSRCLDISSYIKKENIDFTKKQTSVVASNLTLANDSDNIEADIKAGLVKEAVYVAENTTLVLKKSVVSGFKPAVVLDSKIEINTKNLAKIRIEEMYINNCIGNIFSEGSLNNEDLENYYGNSLFFIVYSKTSNIETFNDFANPRRPDFRLALTKITASTK</sequence>
<name>A0A3E0ENX9_9FLAO</name>
<reference evidence="2 3" key="1">
    <citation type="submission" date="2018-08" db="EMBL/GenBank/DDBJ databases">
        <title>Genomic Encyclopedia of Archaeal and Bacterial Type Strains, Phase II (KMG-II): from individual species to whole genera.</title>
        <authorList>
            <person name="Goeker M."/>
        </authorList>
    </citation>
    <scope>NUCLEOTIDE SEQUENCE [LARGE SCALE GENOMIC DNA]</scope>
    <source>
        <strain evidence="2 3">DSM 100880</strain>
    </source>
</reference>
<keyword evidence="1" id="KW-0732">Signal</keyword>
<comment type="caution">
    <text evidence="2">The sequence shown here is derived from an EMBL/GenBank/DDBJ whole genome shotgun (WGS) entry which is preliminary data.</text>
</comment>
<organism evidence="2 3">
    <name type="scientific">Flavobacterium aquicola</name>
    <dbReference type="NCBI Taxonomy" id="1682742"/>
    <lineage>
        <taxon>Bacteria</taxon>
        <taxon>Pseudomonadati</taxon>
        <taxon>Bacteroidota</taxon>
        <taxon>Flavobacteriia</taxon>
        <taxon>Flavobacteriales</taxon>
        <taxon>Flavobacteriaceae</taxon>
        <taxon>Flavobacterium</taxon>
    </lineage>
</organism>
<protein>
    <recommendedName>
        <fullName evidence="4">T9SS C-terminal target domain-containing protein</fullName>
    </recommendedName>
</protein>
<feature type="signal peptide" evidence="1">
    <location>
        <begin position="1"/>
        <end position="20"/>
    </location>
</feature>
<proteinExistence type="predicted"/>
<dbReference type="RefSeq" id="WP_115812812.1">
    <property type="nucleotide sequence ID" value="NZ_QUNI01000005.1"/>
</dbReference>
<dbReference type="Proteomes" id="UP000257136">
    <property type="component" value="Unassembled WGS sequence"/>
</dbReference>